<gene>
    <name evidence="1" type="ORF">SAMN02927903_02984</name>
</gene>
<dbReference type="Pfam" id="PF14284">
    <property type="entry name" value="PcfJ"/>
    <property type="match status" value="1"/>
</dbReference>
<proteinExistence type="predicted"/>
<name>A0A1G5K116_9FLAO</name>
<dbReference type="Proteomes" id="UP000199354">
    <property type="component" value="Unassembled WGS sequence"/>
</dbReference>
<dbReference type="EMBL" id="FMVF01000018">
    <property type="protein sequence ID" value="SCY93549.1"/>
    <property type="molecule type" value="Genomic_DNA"/>
</dbReference>
<dbReference type="STRING" id="490189.SAMN02927903_02984"/>
<keyword evidence="2" id="KW-1185">Reference proteome</keyword>
<evidence type="ECO:0000313" key="1">
    <source>
        <dbReference type="EMBL" id="SCY93549.1"/>
    </source>
</evidence>
<organism evidence="1 2">
    <name type="scientific">Flavobacterium caeni</name>
    <dbReference type="NCBI Taxonomy" id="490189"/>
    <lineage>
        <taxon>Bacteria</taxon>
        <taxon>Pseudomonadati</taxon>
        <taxon>Bacteroidota</taxon>
        <taxon>Flavobacteriia</taxon>
        <taxon>Flavobacteriales</taxon>
        <taxon>Flavobacteriaceae</taxon>
        <taxon>Flavobacterium</taxon>
    </lineage>
</organism>
<protein>
    <submittedName>
        <fullName evidence="1">PcfJ-like protein</fullName>
    </submittedName>
</protein>
<dbReference type="AlphaFoldDB" id="A0A1G5K116"/>
<dbReference type="InterPro" id="IPR025586">
    <property type="entry name" value="PcfJ"/>
</dbReference>
<evidence type="ECO:0000313" key="2">
    <source>
        <dbReference type="Proteomes" id="UP000199354"/>
    </source>
</evidence>
<sequence length="137" mass="16052">MVKKQDEIIKSTFEEKKKQIAKNQKRYFKTKKQFFGLVFSNEHISVKVIETVKEFLEEGCIHKHCVFTNEYYKKDNSLILSAKVKGIHIETVQVSLENFEILQSRGRGNKASKYNKDIIDLVKRNMHQIGARMKKAS</sequence>
<accession>A0A1G5K116</accession>
<reference evidence="1 2" key="1">
    <citation type="submission" date="2016-10" db="EMBL/GenBank/DDBJ databases">
        <authorList>
            <person name="de Groot N.N."/>
        </authorList>
    </citation>
    <scope>NUCLEOTIDE SEQUENCE [LARGE SCALE GENOMIC DNA]</scope>
    <source>
        <strain evidence="1 2">CGMCC 1.7031</strain>
    </source>
</reference>